<proteinExistence type="predicted"/>
<accession>W4Q9Q1</accession>
<dbReference type="OrthoDB" id="9813391at2"/>
<dbReference type="RefSeq" id="WP_035339668.1">
    <property type="nucleotide sequence ID" value="NZ_BAUU01000001.1"/>
</dbReference>
<dbReference type="EMBL" id="BAUU01000001">
    <property type="protein sequence ID" value="GAE28730.1"/>
    <property type="molecule type" value="Genomic_DNA"/>
</dbReference>
<dbReference type="Proteomes" id="UP000018895">
    <property type="component" value="Unassembled WGS sequence"/>
</dbReference>
<dbReference type="SUPFAM" id="SSF54506">
    <property type="entry name" value="Diaminopimelate epimerase-like"/>
    <property type="match status" value="1"/>
</dbReference>
<gene>
    <name evidence="1" type="ORF">JCM9152_59</name>
</gene>
<reference evidence="1" key="1">
    <citation type="journal article" date="2014" name="Genome Announc.">
        <title>Draft Genome Sequences of Three Alkaliphilic Bacillus Strains, Bacillus wakoensis JCM 9140T, Bacillus akibai JCM 9157T, and Bacillus hemicellulosilyticus JCM 9152T.</title>
        <authorList>
            <person name="Yuki M."/>
            <person name="Oshima K."/>
            <person name="Suda W."/>
            <person name="Oshida Y."/>
            <person name="Kitamura K."/>
            <person name="Iida T."/>
            <person name="Hattori M."/>
            <person name="Ohkuma M."/>
        </authorList>
    </citation>
    <scope>NUCLEOTIDE SEQUENCE [LARGE SCALE GENOMIC DNA]</scope>
    <source>
        <strain evidence="1">JCM 9152</strain>
    </source>
</reference>
<protein>
    <submittedName>
        <fullName evidence="1">Diaminopimelate epimerase homolog</fullName>
    </submittedName>
</protein>
<dbReference type="STRING" id="1236971.JCM9152_59"/>
<keyword evidence="2" id="KW-1185">Reference proteome</keyword>
<dbReference type="InterPro" id="IPR058944">
    <property type="entry name" value="CntK-like"/>
</dbReference>
<name>W4Q9Q1_9BACI</name>
<dbReference type="AlphaFoldDB" id="W4Q9Q1"/>
<comment type="caution">
    <text evidence="1">The sequence shown here is derived from an EMBL/GenBank/DDBJ whole genome shotgun (WGS) entry which is preliminary data.</text>
</comment>
<evidence type="ECO:0000313" key="2">
    <source>
        <dbReference type="Proteomes" id="UP000018895"/>
    </source>
</evidence>
<dbReference type="Gene3D" id="3.10.310.10">
    <property type="entry name" value="Diaminopimelate Epimerase, Chain A, domain 1"/>
    <property type="match status" value="2"/>
</dbReference>
<dbReference type="Pfam" id="PF26317">
    <property type="entry name" value="CntK_N"/>
    <property type="match status" value="1"/>
</dbReference>
<evidence type="ECO:0000313" key="1">
    <source>
        <dbReference type="EMBL" id="GAE28730.1"/>
    </source>
</evidence>
<organism evidence="1 2">
    <name type="scientific">Halalkalibacter hemicellulosilyticusJCM 9152</name>
    <dbReference type="NCBI Taxonomy" id="1236971"/>
    <lineage>
        <taxon>Bacteria</taxon>
        <taxon>Bacillati</taxon>
        <taxon>Bacillota</taxon>
        <taxon>Bacilli</taxon>
        <taxon>Bacillales</taxon>
        <taxon>Bacillaceae</taxon>
        <taxon>Halalkalibacter</taxon>
    </lineage>
</organism>
<sequence length="277" mass="30521">MRREVEFFKCNPTQNMTILVKTSHPKELHPLIAAKMMAYDSVYAEQVGFIEQAASNEAVATLSMAGGEFCGNACMALAALVASTQTIDEQGLTDIVLNASGTKELIKCHVRKKADQYDCQVTMPLPQKIEQKTIEYDGEQREIVIVRYHEFIHIVMELHEYNESMKKKAESFARLLAIAGGAKVIGILFYQASTKEMYPLIYVPQIDSMIWERGCGSGTASIGAYLAWKAKDEVQAKVKQPGGVMEVWATADNDKITGLSIKGSVGIVAEGKAFIDL</sequence>